<feature type="domain" description="6-phospho-N-acetylmuramidase N-terminal" evidence="1">
    <location>
        <begin position="12"/>
        <end position="225"/>
    </location>
</feature>
<dbReference type="PANTHER" id="PTHR38435">
    <property type="match status" value="1"/>
</dbReference>
<dbReference type="InterPro" id="IPR013785">
    <property type="entry name" value="Aldolase_TIM"/>
</dbReference>
<reference evidence="2" key="1">
    <citation type="journal article" date="2022" name="Int. J. Syst. Evol. Microbiol.">
        <title>A novel species of lactic acid bacteria, Ligilactobacillus pabuli sp. nov., isolated from alfalfa silage.</title>
        <authorList>
            <person name="Tohno M."/>
            <person name="Tanizawa Y."/>
            <person name="Sawada H."/>
            <person name="Sakamoto M."/>
            <person name="Ohkuma M."/>
            <person name="Kobayashi H."/>
        </authorList>
    </citation>
    <scope>NUCLEOTIDE SEQUENCE</scope>
    <source>
        <strain evidence="2">AF129</strain>
    </source>
</reference>
<sequence>MSIFFINLENEVSENVELKCEFYRQFGYEGAFLSLISSTENFNILLQRLYATEKICQKLDLSLTVELTEDELTLIHIDNLQKKGVTRLVLHEFSMERVAALSQAVSVAVSAENFSKDDYAFLTKMHANFKNVEAWYNRYPEAHKGLTEGFVRQHNIWLHSKGLKVTGFIPGDYAFPYSFFEPYTTIESNRYDLPLVSVIKLANLYTDNICVANNLLSEESMGQLKIYSLHHILALEAKINGDLPDILTNESFLFYNSNIANGNEINLTEQNADKYEFNQPSKTSDVKIGSVILTDSKQADLGKLSIVTKSPEKVSGARVVGQLPVDEWPLLDCCENQQQIILNFVK</sequence>
<proteinExistence type="predicted"/>
<dbReference type="Pfam" id="PF19200">
    <property type="entry name" value="MupG_N"/>
    <property type="match status" value="1"/>
</dbReference>
<gene>
    <name evidence="2" type="ORF">LPAF129_02750</name>
</gene>
<dbReference type="EMBL" id="BQXH01000002">
    <property type="protein sequence ID" value="GKS80590.1"/>
    <property type="molecule type" value="Genomic_DNA"/>
</dbReference>
<keyword evidence="3" id="KW-1185">Reference proteome</keyword>
<dbReference type="InterPro" id="IPR017853">
    <property type="entry name" value="GH"/>
</dbReference>
<dbReference type="RefSeq" id="WP_244054280.1">
    <property type="nucleotide sequence ID" value="NZ_BQXH01000002.1"/>
</dbReference>
<dbReference type="Gene3D" id="3.20.20.70">
    <property type="entry name" value="Aldolase class I"/>
    <property type="match status" value="1"/>
</dbReference>
<dbReference type="InterPro" id="IPR043797">
    <property type="entry name" value="MupG_N"/>
</dbReference>
<protein>
    <recommendedName>
        <fullName evidence="1">6-phospho-N-acetylmuramidase N-terminal domain-containing protein</fullName>
    </recommendedName>
</protein>
<evidence type="ECO:0000313" key="3">
    <source>
        <dbReference type="Proteomes" id="UP001055149"/>
    </source>
</evidence>
<organism evidence="2 3">
    <name type="scientific">Ligilactobacillus pabuli</name>
    <dbReference type="NCBI Taxonomy" id="2886039"/>
    <lineage>
        <taxon>Bacteria</taxon>
        <taxon>Bacillati</taxon>
        <taxon>Bacillota</taxon>
        <taxon>Bacilli</taxon>
        <taxon>Lactobacillales</taxon>
        <taxon>Lactobacillaceae</taxon>
        <taxon>Ligilactobacillus</taxon>
    </lineage>
</organism>
<comment type="caution">
    <text evidence="2">The sequence shown here is derived from an EMBL/GenBank/DDBJ whole genome shotgun (WGS) entry which is preliminary data.</text>
</comment>
<evidence type="ECO:0000313" key="2">
    <source>
        <dbReference type="EMBL" id="GKS80590.1"/>
    </source>
</evidence>
<dbReference type="PANTHER" id="PTHR38435:SF2">
    <property type="entry name" value="DUF871 DOMAIN-CONTAINING PROTEIN"/>
    <property type="match status" value="1"/>
</dbReference>
<accession>A0ABQ5JHP9</accession>
<name>A0ABQ5JHP9_9LACO</name>
<dbReference type="Proteomes" id="UP001055149">
    <property type="component" value="Unassembled WGS sequence"/>
</dbReference>
<dbReference type="SUPFAM" id="SSF51445">
    <property type="entry name" value="(Trans)glycosidases"/>
    <property type="match status" value="1"/>
</dbReference>
<dbReference type="InterPro" id="IPR008589">
    <property type="entry name" value="MupG"/>
</dbReference>
<evidence type="ECO:0000259" key="1">
    <source>
        <dbReference type="Pfam" id="PF19200"/>
    </source>
</evidence>